<keyword evidence="1" id="KW-0812">Transmembrane</keyword>
<keyword evidence="1" id="KW-1133">Transmembrane helix</keyword>
<gene>
    <name evidence="3" type="primary">Aste57867_24263</name>
    <name evidence="2" type="ORF">As57867_024188</name>
    <name evidence="3" type="ORF">ASTE57867_24263</name>
</gene>
<dbReference type="EMBL" id="VJMH01007383">
    <property type="protein sequence ID" value="KAF0683701.1"/>
    <property type="molecule type" value="Genomic_DNA"/>
</dbReference>
<evidence type="ECO:0000256" key="1">
    <source>
        <dbReference type="SAM" id="Phobius"/>
    </source>
</evidence>
<feature type="transmembrane region" description="Helical" evidence="1">
    <location>
        <begin position="185"/>
        <end position="208"/>
    </location>
</feature>
<reference evidence="3 4" key="1">
    <citation type="submission" date="2019-03" db="EMBL/GenBank/DDBJ databases">
        <authorList>
            <person name="Gaulin E."/>
            <person name="Dumas B."/>
        </authorList>
    </citation>
    <scope>NUCLEOTIDE SEQUENCE [LARGE SCALE GENOMIC DNA]</scope>
    <source>
        <strain evidence="3">CBS 568.67</strain>
    </source>
</reference>
<reference evidence="2" key="2">
    <citation type="submission" date="2019-06" db="EMBL/GenBank/DDBJ databases">
        <title>Genomics analysis of Aphanomyces spp. identifies a new class of oomycete effector associated with host adaptation.</title>
        <authorList>
            <person name="Gaulin E."/>
        </authorList>
    </citation>
    <scope>NUCLEOTIDE SEQUENCE</scope>
    <source>
        <strain evidence="2">CBS 578.67</strain>
    </source>
</reference>
<dbReference type="EMBL" id="CAADRA010007409">
    <property type="protein sequence ID" value="VFU00903.1"/>
    <property type="molecule type" value="Genomic_DNA"/>
</dbReference>
<dbReference type="Proteomes" id="UP000332933">
    <property type="component" value="Unassembled WGS sequence"/>
</dbReference>
<evidence type="ECO:0000313" key="2">
    <source>
        <dbReference type="EMBL" id="KAF0683701.1"/>
    </source>
</evidence>
<keyword evidence="4" id="KW-1185">Reference proteome</keyword>
<evidence type="ECO:0000313" key="4">
    <source>
        <dbReference type="Proteomes" id="UP000332933"/>
    </source>
</evidence>
<feature type="transmembrane region" description="Helical" evidence="1">
    <location>
        <begin position="245"/>
        <end position="263"/>
    </location>
</feature>
<feature type="transmembrane region" description="Helical" evidence="1">
    <location>
        <begin position="215"/>
        <end position="233"/>
    </location>
</feature>
<proteinExistence type="predicted"/>
<name>A0A485LR27_9STRA</name>
<keyword evidence="1" id="KW-0472">Membrane</keyword>
<accession>A0A485LR27</accession>
<dbReference type="AlphaFoldDB" id="A0A485LR27"/>
<protein>
    <submittedName>
        <fullName evidence="3">Aste57867_24263 protein</fullName>
    </submittedName>
</protein>
<organism evidence="3 4">
    <name type="scientific">Aphanomyces stellatus</name>
    <dbReference type="NCBI Taxonomy" id="120398"/>
    <lineage>
        <taxon>Eukaryota</taxon>
        <taxon>Sar</taxon>
        <taxon>Stramenopiles</taxon>
        <taxon>Oomycota</taxon>
        <taxon>Saprolegniomycetes</taxon>
        <taxon>Saprolegniales</taxon>
        <taxon>Verrucalvaceae</taxon>
        <taxon>Aphanomyces</taxon>
    </lineage>
</organism>
<evidence type="ECO:0000313" key="3">
    <source>
        <dbReference type="EMBL" id="VFU00903.1"/>
    </source>
</evidence>
<sequence>MHGASRDKNSVEPTTEHICALGSVQAKEMCEMALLAVANTVLPHLQTLPPIPIDNVSNLILLQVALHTSTRDDAILLEQRVIDPTDPFWTFYGWTMVFDWAMQNREVVCFDGDVGPVTLVSKLYESTLFYPGSLDVPHGVVRSIKYVVVYVSVVLGAVALVMLVYDATSFASTTWSVPFVSVASSSLPAVFSMPASVHLVAVDTLTYLDTLSPRSFVATCVVVGDASWIVYVIHDLLAALMKYHAYYAAPVSTAVAFLLVAILELRVPVDATVDLARPRLAYAGRPLLFLRGVVATRLLSTSPLELRQAGALGLVTAFHVDALEWNKVVLAAADVVWLVYVVADVLSVATKQHTTTVAGASGSLWLIASILTLSAPSHTSPRSIASAPSTTWTFSPRATPAPFTLAARGGYFVARARAAPPQSHRSLLLSPTARYVFDLEPWTLHGVVFLDKASAAITGLLSIQHDHTFYVLHVKLWRDVVLQVPHDCHVPTTHPLWNRVRYAVPLVLHHPRAAAGSTSQFISHV</sequence>
<feature type="transmembrane region" description="Helical" evidence="1">
    <location>
        <begin position="147"/>
        <end position="165"/>
    </location>
</feature>